<dbReference type="CDD" id="cd16282">
    <property type="entry name" value="metallo-hydrolase-like_MBL-fold"/>
    <property type="match status" value="1"/>
</dbReference>
<dbReference type="EMBL" id="QQAZ01000004">
    <property type="protein sequence ID" value="RDI51630.1"/>
    <property type="molecule type" value="Genomic_DNA"/>
</dbReference>
<dbReference type="InterPro" id="IPR050855">
    <property type="entry name" value="NDM-1-like"/>
</dbReference>
<dbReference type="Pfam" id="PF00753">
    <property type="entry name" value="Lactamase_B"/>
    <property type="match status" value="1"/>
</dbReference>
<dbReference type="PANTHER" id="PTHR42951:SF4">
    <property type="entry name" value="ACYL-COENZYME A THIOESTERASE MBLAC2"/>
    <property type="match status" value="1"/>
</dbReference>
<keyword evidence="3" id="KW-1185">Reference proteome</keyword>
<dbReference type="SMART" id="SM00849">
    <property type="entry name" value="Lactamase_B"/>
    <property type="match status" value="1"/>
</dbReference>
<evidence type="ECO:0000313" key="2">
    <source>
        <dbReference type="EMBL" id="RDI51630.1"/>
    </source>
</evidence>
<dbReference type="RefSeq" id="WP_068014620.1">
    <property type="nucleotide sequence ID" value="NZ_QQAZ01000004.1"/>
</dbReference>
<sequence>MTGLATAALPAAPTLVELAPGVFAYLQEHAGWCVNNCGVIAGPHGTTVIDTCATETRTRAQLAAVAALDVAPITELVNTHFHGDHVFGNCFFPERTRIVAQQLTRDEIAENGTALTGLWPEVDWGAVAVRLPDITFDGRLTLHDGDRAIELIHLGPAHTRGDTVVWLPRERVLFSGDLLMSGGTPFFLMGSLDGMRRAVEAMRELRPRVIVPGHGPIAGPELLEATTRYLDWVGSIAAVGYRAGQHPLDVARHADPGTEFAGWCDPERLVGNVHRAYAELRGGALGEPLDVVSVFGEMVTFNGGALPHCAA</sequence>
<dbReference type="PANTHER" id="PTHR42951">
    <property type="entry name" value="METALLO-BETA-LACTAMASE DOMAIN-CONTAINING"/>
    <property type="match status" value="1"/>
</dbReference>
<dbReference type="InterPro" id="IPR001279">
    <property type="entry name" value="Metallo-B-lactamas"/>
</dbReference>
<dbReference type="SUPFAM" id="SSF56281">
    <property type="entry name" value="Metallo-hydrolase/oxidoreductase"/>
    <property type="match status" value="1"/>
</dbReference>
<dbReference type="AlphaFoldDB" id="A0A370H5E0"/>
<name>A0A370H5E0_9NOCA</name>
<proteinExistence type="predicted"/>
<organism evidence="2 3">
    <name type="scientific">Nocardia mexicana</name>
    <dbReference type="NCBI Taxonomy" id="279262"/>
    <lineage>
        <taxon>Bacteria</taxon>
        <taxon>Bacillati</taxon>
        <taxon>Actinomycetota</taxon>
        <taxon>Actinomycetes</taxon>
        <taxon>Mycobacteriales</taxon>
        <taxon>Nocardiaceae</taxon>
        <taxon>Nocardia</taxon>
    </lineage>
</organism>
<protein>
    <submittedName>
        <fullName evidence="2">Cyclase</fullName>
    </submittedName>
</protein>
<gene>
    <name evidence="2" type="ORF">DFR68_104113</name>
</gene>
<evidence type="ECO:0000313" key="3">
    <source>
        <dbReference type="Proteomes" id="UP000255355"/>
    </source>
</evidence>
<dbReference type="Proteomes" id="UP000255355">
    <property type="component" value="Unassembled WGS sequence"/>
</dbReference>
<dbReference type="InterPro" id="IPR036866">
    <property type="entry name" value="RibonucZ/Hydroxyglut_hydro"/>
</dbReference>
<dbReference type="Gene3D" id="3.60.15.10">
    <property type="entry name" value="Ribonuclease Z/Hydroxyacylglutathione hydrolase-like"/>
    <property type="match status" value="1"/>
</dbReference>
<comment type="caution">
    <text evidence="2">The sequence shown here is derived from an EMBL/GenBank/DDBJ whole genome shotgun (WGS) entry which is preliminary data.</text>
</comment>
<dbReference type="STRING" id="1210089.GCA_001613165_01149"/>
<feature type="domain" description="Metallo-beta-lactamase" evidence="1">
    <location>
        <begin position="34"/>
        <end position="214"/>
    </location>
</feature>
<accession>A0A370H5E0</accession>
<reference evidence="2 3" key="1">
    <citation type="submission" date="2018-07" db="EMBL/GenBank/DDBJ databases">
        <title>Genomic Encyclopedia of Type Strains, Phase IV (KMG-IV): sequencing the most valuable type-strain genomes for metagenomic binning, comparative biology and taxonomic classification.</title>
        <authorList>
            <person name="Goeker M."/>
        </authorList>
    </citation>
    <scope>NUCLEOTIDE SEQUENCE [LARGE SCALE GENOMIC DNA]</scope>
    <source>
        <strain evidence="2 3">DSM 44952</strain>
    </source>
</reference>
<evidence type="ECO:0000259" key="1">
    <source>
        <dbReference type="SMART" id="SM00849"/>
    </source>
</evidence>